<dbReference type="GO" id="GO:0003959">
    <property type="term" value="F:NADPH dehydrogenase activity"/>
    <property type="evidence" value="ECO:0007669"/>
    <property type="project" value="InterPro"/>
</dbReference>
<keyword evidence="8" id="KW-1185">Reference proteome</keyword>
<dbReference type="Gene3D" id="3.20.20.70">
    <property type="entry name" value="Aldolase class I"/>
    <property type="match status" value="1"/>
</dbReference>
<dbReference type="PANTHER" id="PTHR43303">
    <property type="entry name" value="NADPH DEHYDROGENASE C23G7.10C-RELATED"/>
    <property type="match status" value="1"/>
</dbReference>
<dbReference type="InterPro" id="IPR013785">
    <property type="entry name" value="Aldolase_TIM"/>
</dbReference>
<evidence type="ECO:0000256" key="4">
    <source>
        <dbReference type="ARBA" id="ARBA00022857"/>
    </source>
</evidence>
<comment type="cofactor">
    <cofactor evidence="1">
        <name>FMN</name>
        <dbReference type="ChEBI" id="CHEBI:58210"/>
    </cofactor>
</comment>
<dbReference type="SUPFAM" id="SSF51395">
    <property type="entry name" value="FMN-linked oxidoreductases"/>
    <property type="match status" value="1"/>
</dbReference>
<dbReference type="InterPro" id="IPR044152">
    <property type="entry name" value="YqjM-like"/>
</dbReference>
<dbReference type="GO" id="GO:0050661">
    <property type="term" value="F:NADP binding"/>
    <property type="evidence" value="ECO:0007669"/>
    <property type="project" value="InterPro"/>
</dbReference>
<keyword evidence="4" id="KW-0521">NADP</keyword>
<dbReference type="GO" id="GO:0010181">
    <property type="term" value="F:FMN binding"/>
    <property type="evidence" value="ECO:0007669"/>
    <property type="project" value="InterPro"/>
</dbReference>
<organism evidence="7 8">
    <name type="scientific">Actinoplanes cyaneus</name>
    <dbReference type="NCBI Taxonomy" id="52696"/>
    <lineage>
        <taxon>Bacteria</taxon>
        <taxon>Bacillati</taxon>
        <taxon>Actinomycetota</taxon>
        <taxon>Actinomycetes</taxon>
        <taxon>Micromonosporales</taxon>
        <taxon>Micromonosporaceae</taxon>
        <taxon>Actinoplanes</taxon>
    </lineage>
</organism>
<gene>
    <name evidence="7" type="ORF">Acy02nite_78020</name>
</gene>
<name>A0A919MG70_9ACTN</name>
<dbReference type="Pfam" id="PF00724">
    <property type="entry name" value="Oxidored_FMN"/>
    <property type="match status" value="1"/>
</dbReference>
<proteinExistence type="predicted"/>
<dbReference type="AlphaFoldDB" id="A0A919MG70"/>
<evidence type="ECO:0000256" key="3">
    <source>
        <dbReference type="ARBA" id="ARBA00022643"/>
    </source>
</evidence>
<evidence type="ECO:0000313" key="7">
    <source>
        <dbReference type="EMBL" id="GID69921.1"/>
    </source>
</evidence>
<keyword evidence="5" id="KW-0560">Oxidoreductase</keyword>
<sequence length="376" mass="39372">MERVVTMSVLFTPITLPAPEGPGLVLRNRAIVAPMCQYVIDAEDGVPRDWHLQHLGSFAAGGFGMVTTEATGVEARGRISPRDVGLYDDEQQRAHERLVTFLHSQGAAAAVQLAHAGGKASTFPWLPGQPDGTVPAADGGWSTVSAVDGPVLPGLSAAAGLSREGIAEVVAAFAAAARRADAAGYDAIQLHGAHGYLIHQFLSPLTNTRTDEYGGDEEGRTRLAREVAAAVRAVWPAHKPLGIRISATDWVDGGWDVPASARLIRRLAEEHGVTWVDVSSGGLGGGAAIPVGPGYQVPLAAELTRQLAGTPVVVSAVGLVEEALQAETILATGQAHAVSIGRAALRDPHWATSAAARLGIDRTELPRPPQYWRAGW</sequence>
<protein>
    <submittedName>
        <fullName evidence="7">Oxidoreductase</fullName>
    </submittedName>
</protein>
<reference evidence="7" key="1">
    <citation type="submission" date="2021-01" db="EMBL/GenBank/DDBJ databases">
        <title>Whole genome shotgun sequence of Actinoplanes cyaneus NBRC 14990.</title>
        <authorList>
            <person name="Komaki H."/>
            <person name="Tamura T."/>
        </authorList>
    </citation>
    <scope>NUCLEOTIDE SEQUENCE</scope>
    <source>
        <strain evidence="7">NBRC 14990</strain>
    </source>
</reference>
<evidence type="ECO:0000259" key="6">
    <source>
        <dbReference type="Pfam" id="PF00724"/>
    </source>
</evidence>
<keyword evidence="2" id="KW-0285">Flavoprotein</keyword>
<comment type="caution">
    <text evidence="7">The sequence shown here is derived from an EMBL/GenBank/DDBJ whole genome shotgun (WGS) entry which is preliminary data.</text>
</comment>
<evidence type="ECO:0000256" key="2">
    <source>
        <dbReference type="ARBA" id="ARBA00022630"/>
    </source>
</evidence>
<dbReference type="Proteomes" id="UP000619479">
    <property type="component" value="Unassembled WGS sequence"/>
</dbReference>
<accession>A0A919MG70</accession>
<feature type="domain" description="NADH:flavin oxidoreductase/NADH oxidase N-terminal" evidence="6">
    <location>
        <begin position="10"/>
        <end position="355"/>
    </location>
</feature>
<dbReference type="PANTHER" id="PTHR43303:SF4">
    <property type="entry name" value="NADPH DEHYDROGENASE C23G7.10C-RELATED"/>
    <property type="match status" value="1"/>
</dbReference>
<evidence type="ECO:0000313" key="8">
    <source>
        <dbReference type="Proteomes" id="UP000619479"/>
    </source>
</evidence>
<evidence type="ECO:0000256" key="5">
    <source>
        <dbReference type="ARBA" id="ARBA00023002"/>
    </source>
</evidence>
<dbReference type="InterPro" id="IPR001155">
    <property type="entry name" value="OxRdtase_FMN_N"/>
</dbReference>
<dbReference type="EMBL" id="BOMH01000068">
    <property type="protein sequence ID" value="GID69921.1"/>
    <property type="molecule type" value="Genomic_DNA"/>
</dbReference>
<evidence type="ECO:0000256" key="1">
    <source>
        <dbReference type="ARBA" id="ARBA00001917"/>
    </source>
</evidence>
<keyword evidence="3" id="KW-0288">FMN</keyword>